<evidence type="ECO:0000256" key="3">
    <source>
        <dbReference type="ARBA" id="ARBA00023163"/>
    </source>
</evidence>
<keyword evidence="2 4" id="KW-0238">DNA-binding</keyword>
<evidence type="ECO:0000313" key="7">
    <source>
        <dbReference type="Proteomes" id="UP000279962"/>
    </source>
</evidence>
<evidence type="ECO:0000256" key="2">
    <source>
        <dbReference type="ARBA" id="ARBA00023125"/>
    </source>
</evidence>
<dbReference type="GO" id="GO:0003677">
    <property type="term" value="F:DNA binding"/>
    <property type="evidence" value="ECO:0007669"/>
    <property type="project" value="UniProtKB-UniRule"/>
</dbReference>
<evidence type="ECO:0000256" key="4">
    <source>
        <dbReference type="PROSITE-ProRule" id="PRU00335"/>
    </source>
</evidence>
<dbReference type="InterPro" id="IPR001647">
    <property type="entry name" value="HTH_TetR"/>
</dbReference>
<evidence type="ECO:0000313" key="6">
    <source>
        <dbReference type="EMBL" id="AYO56008.1"/>
    </source>
</evidence>
<reference evidence="6 7" key="1">
    <citation type="submission" date="2018-10" db="EMBL/GenBank/DDBJ databases">
        <title>The complete genome of Acinetobacter wuhouensis strain WCHAW010062.</title>
        <authorList>
            <person name="Hu Y."/>
            <person name="Long H."/>
            <person name="Feng Y."/>
            <person name="Zong Z."/>
        </authorList>
    </citation>
    <scope>NUCLEOTIDE SEQUENCE [LARGE SCALE GENOMIC DNA]</scope>
    <source>
        <strain evidence="6 7">WCHAW010062</strain>
    </source>
</reference>
<dbReference type="PROSITE" id="PS50977">
    <property type="entry name" value="HTH_TETR_2"/>
    <property type="match status" value="1"/>
</dbReference>
<dbReference type="SUPFAM" id="SSF46689">
    <property type="entry name" value="Homeodomain-like"/>
    <property type="match status" value="1"/>
</dbReference>
<accession>A0A3G2T6T4</accession>
<dbReference type="InterPro" id="IPR036271">
    <property type="entry name" value="Tet_transcr_reg_TetR-rel_C_sf"/>
</dbReference>
<dbReference type="Proteomes" id="UP000279962">
    <property type="component" value="Chromosome"/>
</dbReference>
<gene>
    <name evidence="6" type="ORF">CDG68_21285</name>
</gene>
<dbReference type="Pfam" id="PF13305">
    <property type="entry name" value="TetR_C_33"/>
    <property type="match status" value="1"/>
</dbReference>
<feature type="domain" description="HTH tetR-type" evidence="5">
    <location>
        <begin position="21"/>
        <end position="81"/>
    </location>
</feature>
<organism evidence="6 7">
    <name type="scientific">Acinetobacter wuhouensis</name>
    <dbReference type="NCBI Taxonomy" id="1879050"/>
    <lineage>
        <taxon>Bacteria</taxon>
        <taxon>Pseudomonadati</taxon>
        <taxon>Pseudomonadota</taxon>
        <taxon>Gammaproteobacteria</taxon>
        <taxon>Moraxellales</taxon>
        <taxon>Moraxellaceae</taxon>
        <taxon>Acinetobacter</taxon>
    </lineage>
</organism>
<evidence type="ECO:0000256" key="1">
    <source>
        <dbReference type="ARBA" id="ARBA00023015"/>
    </source>
</evidence>
<dbReference type="EMBL" id="CP033133">
    <property type="protein sequence ID" value="AYO56008.1"/>
    <property type="molecule type" value="Genomic_DNA"/>
</dbReference>
<keyword evidence="1" id="KW-0805">Transcription regulation</keyword>
<dbReference type="InterPro" id="IPR025996">
    <property type="entry name" value="MT1864/Rv1816-like_C"/>
</dbReference>
<protein>
    <submittedName>
        <fullName evidence="6">TetR/AcrR family transcriptional regulator</fullName>
    </submittedName>
</protein>
<feature type="DNA-binding region" description="H-T-H motif" evidence="4">
    <location>
        <begin position="44"/>
        <end position="63"/>
    </location>
</feature>
<dbReference type="Pfam" id="PF00440">
    <property type="entry name" value="TetR_N"/>
    <property type="match status" value="1"/>
</dbReference>
<proteinExistence type="predicted"/>
<keyword evidence="3" id="KW-0804">Transcription</keyword>
<dbReference type="InterPro" id="IPR009057">
    <property type="entry name" value="Homeodomain-like_sf"/>
</dbReference>
<dbReference type="AlphaFoldDB" id="A0A3G2T6T4"/>
<evidence type="ECO:0000259" key="5">
    <source>
        <dbReference type="PROSITE" id="PS50977"/>
    </source>
</evidence>
<name>A0A3G2T6T4_9GAMM</name>
<dbReference type="SUPFAM" id="SSF48498">
    <property type="entry name" value="Tetracyclin repressor-like, C-terminal domain"/>
    <property type="match status" value="1"/>
</dbReference>
<dbReference type="Gene3D" id="1.10.357.10">
    <property type="entry name" value="Tetracycline Repressor, domain 2"/>
    <property type="match status" value="1"/>
</dbReference>
<sequence length="206" mass="23104">MFTVSTLNKKIHDSVTTYHHGNLRETLLTQGLILLESSQGTEFSMRELTRIIGVSANSVYRHFANKEELLIAMAIHGFEQLLTLQGQAIQNSEDSRQGFILSGKQYIAFAMQYPALFRLMYGRFTVSQADENLKAMANLAYTGMLYAIANTLNVSVDDAKAKVLAVKSWSVVYGLSHLLVDGQFDDLSDLERDNMIDQVLETLKTE</sequence>